<proteinExistence type="predicted"/>
<dbReference type="Proteomes" id="UP000050525">
    <property type="component" value="Unassembled WGS sequence"/>
</dbReference>
<dbReference type="AlphaFoldDB" id="A0A151PBS3"/>
<keyword evidence="2" id="KW-0472">Membrane</keyword>
<dbReference type="EMBL" id="AKHW03000533">
    <property type="protein sequence ID" value="KYO46205.1"/>
    <property type="molecule type" value="Genomic_DNA"/>
</dbReference>
<gene>
    <name evidence="3" type="ORF">Y1Q_0021749</name>
</gene>
<comment type="caution">
    <text evidence="3">The sequence shown here is derived from an EMBL/GenBank/DDBJ whole genome shotgun (WGS) entry which is preliminary data.</text>
</comment>
<evidence type="ECO:0000313" key="4">
    <source>
        <dbReference type="Proteomes" id="UP000050525"/>
    </source>
</evidence>
<feature type="transmembrane region" description="Helical" evidence="2">
    <location>
        <begin position="65"/>
        <end position="83"/>
    </location>
</feature>
<reference evidence="3 4" key="1">
    <citation type="journal article" date="2012" name="Genome Biol.">
        <title>Sequencing three crocodilian genomes to illuminate the evolution of archosaurs and amniotes.</title>
        <authorList>
            <person name="St John J.A."/>
            <person name="Braun E.L."/>
            <person name="Isberg S.R."/>
            <person name="Miles L.G."/>
            <person name="Chong A.Y."/>
            <person name="Gongora J."/>
            <person name="Dalzell P."/>
            <person name="Moran C."/>
            <person name="Bed'hom B."/>
            <person name="Abzhanov A."/>
            <person name="Burgess S.C."/>
            <person name="Cooksey A.M."/>
            <person name="Castoe T.A."/>
            <person name="Crawford N.G."/>
            <person name="Densmore L.D."/>
            <person name="Drew J.C."/>
            <person name="Edwards S.V."/>
            <person name="Faircloth B.C."/>
            <person name="Fujita M.K."/>
            <person name="Greenwold M.J."/>
            <person name="Hoffmann F.G."/>
            <person name="Howard J.M."/>
            <person name="Iguchi T."/>
            <person name="Janes D.E."/>
            <person name="Khan S.Y."/>
            <person name="Kohno S."/>
            <person name="de Koning A.J."/>
            <person name="Lance S.L."/>
            <person name="McCarthy F.M."/>
            <person name="McCormack J.E."/>
            <person name="Merchant M.E."/>
            <person name="Peterson D.G."/>
            <person name="Pollock D.D."/>
            <person name="Pourmand N."/>
            <person name="Raney B.J."/>
            <person name="Roessler K.A."/>
            <person name="Sanford J.R."/>
            <person name="Sawyer R.H."/>
            <person name="Schmidt C.J."/>
            <person name="Triplett E.W."/>
            <person name="Tuberville T.D."/>
            <person name="Venegas-Anaya M."/>
            <person name="Howard J.T."/>
            <person name="Jarvis E.D."/>
            <person name="Guillette L.J.Jr."/>
            <person name="Glenn T.C."/>
            <person name="Green R.E."/>
            <person name="Ray D.A."/>
        </authorList>
    </citation>
    <scope>NUCLEOTIDE SEQUENCE [LARGE SCALE GENOMIC DNA]</scope>
    <source>
        <strain evidence="3">KSC_2009_1</strain>
    </source>
</reference>
<evidence type="ECO:0000256" key="1">
    <source>
        <dbReference type="SAM" id="MobiDB-lite"/>
    </source>
</evidence>
<evidence type="ECO:0000313" key="3">
    <source>
        <dbReference type="EMBL" id="KYO46205.1"/>
    </source>
</evidence>
<keyword evidence="2" id="KW-0812">Transmembrane</keyword>
<keyword evidence="4" id="KW-1185">Reference proteome</keyword>
<name>A0A151PBS3_ALLMI</name>
<feature type="region of interest" description="Disordered" evidence="1">
    <location>
        <begin position="28"/>
        <end position="48"/>
    </location>
</feature>
<protein>
    <submittedName>
        <fullName evidence="3">Uncharacterized protein</fullName>
    </submittedName>
</protein>
<sequence>MSFPTVTFLDLCGVPQPDDMGPHAQLHQPVGSGCGWTQHSPRTSVPGPQMRLEPIHGLKLSMLDLLPILQGITPALYLIYIGVSEKKTKP</sequence>
<organism evidence="3 4">
    <name type="scientific">Alligator mississippiensis</name>
    <name type="common">American alligator</name>
    <dbReference type="NCBI Taxonomy" id="8496"/>
    <lineage>
        <taxon>Eukaryota</taxon>
        <taxon>Metazoa</taxon>
        <taxon>Chordata</taxon>
        <taxon>Craniata</taxon>
        <taxon>Vertebrata</taxon>
        <taxon>Euteleostomi</taxon>
        <taxon>Archelosauria</taxon>
        <taxon>Archosauria</taxon>
        <taxon>Crocodylia</taxon>
        <taxon>Alligatoridae</taxon>
        <taxon>Alligatorinae</taxon>
        <taxon>Alligator</taxon>
    </lineage>
</organism>
<keyword evidence="2" id="KW-1133">Transmembrane helix</keyword>
<evidence type="ECO:0000256" key="2">
    <source>
        <dbReference type="SAM" id="Phobius"/>
    </source>
</evidence>
<accession>A0A151PBS3</accession>